<dbReference type="Proteomes" id="UP000422221">
    <property type="component" value="Unassembled WGS sequence"/>
</dbReference>
<reference evidence="2 3" key="1">
    <citation type="journal article" date="2019" name="Nat. Med.">
        <title>A library of human gut bacterial isolates paired with longitudinal multiomics data enables mechanistic microbiome research.</title>
        <authorList>
            <person name="Poyet M."/>
            <person name="Groussin M."/>
            <person name="Gibbons S.M."/>
            <person name="Avila-Pacheco J."/>
            <person name="Jiang X."/>
            <person name="Kearney S.M."/>
            <person name="Perrotta A.R."/>
            <person name="Berdy B."/>
            <person name="Zhao S."/>
            <person name="Lieberman T.D."/>
            <person name="Swanson P.K."/>
            <person name="Smith M."/>
            <person name="Roesemann S."/>
            <person name="Alexander J.E."/>
            <person name="Rich S.A."/>
            <person name="Livny J."/>
            <person name="Vlamakis H."/>
            <person name="Clish C."/>
            <person name="Bullock K."/>
            <person name="Deik A."/>
            <person name="Scott J."/>
            <person name="Pierce K.A."/>
            <person name="Xavier R.J."/>
            <person name="Alm E.J."/>
        </authorList>
    </citation>
    <scope>NUCLEOTIDE SEQUENCE [LARGE SCALE GENOMIC DNA]</scope>
    <source>
        <strain evidence="2 3">BIOML-A10</strain>
    </source>
</reference>
<gene>
    <name evidence="2" type="ORF">F3F73_21310</name>
</gene>
<feature type="domain" description="Endonuclease/exonuclease/phosphatase" evidence="1">
    <location>
        <begin position="32"/>
        <end position="271"/>
    </location>
</feature>
<protein>
    <submittedName>
        <fullName evidence="2">T9SS type A sorting domain-containing protein</fullName>
    </submittedName>
</protein>
<dbReference type="Gene3D" id="3.60.10.10">
    <property type="entry name" value="Endonuclease/exonuclease/phosphatase"/>
    <property type="match status" value="1"/>
</dbReference>
<dbReference type="RefSeq" id="WP_005929479.1">
    <property type="nucleotide sequence ID" value="NZ_CABKSE010000002.1"/>
</dbReference>
<dbReference type="InterPro" id="IPR026444">
    <property type="entry name" value="Secre_tail"/>
</dbReference>
<dbReference type="GO" id="GO:0003824">
    <property type="term" value="F:catalytic activity"/>
    <property type="evidence" value="ECO:0007669"/>
    <property type="project" value="InterPro"/>
</dbReference>
<dbReference type="InterPro" id="IPR005135">
    <property type="entry name" value="Endo/exonuclease/phosphatase"/>
</dbReference>
<dbReference type="GeneID" id="93118226"/>
<dbReference type="PANTHER" id="PTHR14859:SF1">
    <property type="entry name" value="PGAP2-INTERACTING PROTEIN"/>
    <property type="match status" value="1"/>
</dbReference>
<dbReference type="GO" id="GO:0006506">
    <property type="term" value="P:GPI anchor biosynthetic process"/>
    <property type="evidence" value="ECO:0007669"/>
    <property type="project" value="TreeGrafter"/>
</dbReference>
<dbReference type="Pfam" id="PF03372">
    <property type="entry name" value="Exo_endo_phos"/>
    <property type="match status" value="1"/>
</dbReference>
<accession>A0A7J4XDI2</accession>
<comment type="caution">
    <text evidence="2">The sequence shown here is derived from an EMBL/GenBank/DDBJ whole genome shotgun (WGS) entry which is preliminary data.</text>
</comment>
<organism evidence="2 3">
    <name type="scientific">Bacteroides salyersiae</name>
    <dbReference type="NCBI Taxonomy" id="291644"/>
    <lineage>
        <taxon>Bacteria</taxon>
        <taxon>Pseudomonadati</taxon>
        <taxon>Bacteroidota</taxon>
        <taxon>Bacteroidia</taxon>
        <taxon>Bacteroidales</taxon>
        <taxon>Bacteroidaceae</taxon>
        <taxon>Bacteroides</taxon>
    </lineage>
</organism>
<evidence type="ECO:0000313" key="3">
    <source>
        <dbReference type="Proteomes" id="UP000422221"/>
    </source>
</evidence>
<dbReference type="InterPro" id="IPR051916">
    <property type="entry name" value="GPI-anchor_lipid_remodeler"/>
</dbReference>
<evidence type="ECO:0000313" key="2">
    <source>
        <dbReference type="EMBL" id="KAA3758052.1"/>
    </source>
</evidence>
<dbReference type="InterPro" id="IPR036691">
    <property type="entry name" value="Endo/exonu/phosph_ase_sf"/>
</dbReference>
<dbReference type="PANTHER" id="PTHR14859">
    <property type="entry name" value="CALCOFLUOR WHITE HYPERSENSITIVE PROTEIN PRECURSOR"/>
    <property type="match status" value="1"/>
</dbReference>
<name>A0A7J4XDI2_9BACE</name>
<dbReference type="SUPFAM" id="SSF56219">
    <property type="entry name" value="DNase I-like"/>
    <property type="match status" value="1"/>
</dbReference>
<proteinExistence type="predicted"/>
<dbReference type="AlphaFoldDB" id="A0A7J4XDI2"/>
<dbReference type="GO" id="GO:0016020">
    <property type="term" value="C:membrane"/>
    <property type="evidence" value="ECO:0007669"/>
    <property type="project" value="GOC"/>
</dbReference>
<evidence type="ECO:0000259" key="1">
    <source>
        <dbReference type="Pfam" id="PF03372"/>
    </source>
</evidence>
<dbReference type="NCBIfam" id="TIGR04183">
    <property type="entry name" value="Por_Secre_tail"/>
    <property type="match status" value="1"/>
</dbReference>
<dbReference type="EMBL" id="VWMK01000029">
    <property type="protein sequence ID" value="KAA3758052.1"/>
    <property type="molecule type" value="Genomic_DNA"/>
</dbReference>
<sequence>MRKYIIFWGFLCLCLELAAQTYPKEGNVIRILTYNTHYCKGGTDPGSINDANTRLLASVIKTLDADVVSLQELDSAANSRGKRYLLEQIGKATGLNYTPVYGSALKWDGGSVGCGSLIKTIYPISKIKKIALPGDEPRIAVRTDLDKFVFISVHGDLNDTKRIQGANIINNELDYIRKPVFLAGDLNDCHRWGNGGIAFPVYMEKFTIASDTKGNTVWNGPHGEEGADQGLIDYVLFHDYNNSRIEVVQTHIVRSIEINGAIVNLQNVSDHYPVFVDIRLPGSTSIENVEGEPDFNVYFDGVRERFCIQGEMPLEQIDVYALTGQKMAGMKGENVTAVDVSGLSKGVYIVKGFSAGKSLVRKVIKE</sequence>